<comment type="subcellular location">
    <subcellularLocation>
        <location evidence="1">Membrane</location>
        <topology evidence="1">Multi-pass membrane protein</topology>
    </subcellularLocation>
</comment>
<evidence type="ECO:0000313" key="7">
    <source>
        <dbReference type="EMBL" id="KAF2647130.1"/>
    </source>
</evidence>
<dbReference type="CDD" id="cd13132">
    <property type="entry name" value="MATE_eukaryotic"/>
    <property type="match status" value="1"/>
</dbReference>
<dbReference type="Pfam" id="PF01554">
    <property type="entry name" value="MatE"/>
    <property type="match status" value="2"/>
</dbReference>
<comment type="similarity">
    <text evidence="2">Belongs to the multi antimicrobial extrusion (MATE) (TC 2.A.66.1) family.</text>
</comment>
<dbReference type="OrthoDB" id="2126698at2759"/>
<feature type="transmembrane region" description="Helical" evidence="6">
    <location>
        <begin position="232"/>
        <end position="254"/>
    </location>
</feature>
<dbReference type="InterPro" id="IPR002528">
    <property type="entry name" value="MATE_fam"/>
</dbReference>
<name>A0A6A6SHT8_9PLEO</name>
<dbReference type="GO" id="GO:0015297">
    <property type="term" value="F:antiporter activity"/>
    <property type="evidence" value="ECO:0007669"/>
    <property type="project" value="InterPro"/>
</dbReference>
<dbReference type="Proteomes" id="UP000799324">
    <property type="component" value="Unassembled WGS sequence"/>
</dbReference>
<gene>
    <name evidence="7" type="ORF">K491DRAFT_709326</name>
</gene>
<sequence length="492" mass="52619">MIGSREQNVCAIAAHGQSEPSVSDLETSPLLGDAGYQPKEDGYIFSFGQELRHIISASTTITAGYFLQQSLQLTNIFIVGRLGSHELSVVAFGFMIATCTAWPLALGGTTAIDSIGSLERGKGGGKSHIGILLQRYLITVTALFIPVALLWFFSASLLLQLHISPDLAYDTQTFLRYLTPFAVGYILFEALKKFLQCQEIRAPGTIILLIASLINIPLTYICVHVLHGGVAGGLMAIGSMYWLCALLTLVYISASNASQAWDGWSKDSLQDLGLFARAVLFGIVSIGAEWWAFEIITIMAGTMGEMEAAAQAIVMTTDTLLALFPFGVGIATTNRVAGLVGAGHIAQAKRSSRAASLLASINGVIAMLVLSVFRRPISRWYTTDPKVIEMAVAVFPWGAAFQVSDGLQCVNAGTLRAVGKVDLAMWINLAAYYVVAIPLASILAFQCGLGVSGLWISLAIALTLAGVCELLLVNCMKWTKLSSRVVEDSSGY</sequence>
<evidence type="ECO:0000256" key="5">
    <source>
        <dbReference type="ARBA" id="ARBA00023136"/>
    </source>
</evidence>
<evidence type="ECO:0000256" key="3">
    <source>
        <dbReference type="ARBA" id="ARBA00022692"/>
    </source>
</evidence>
<feature type="transmembrane region" description="Helical" evidence="6">
    <location>
        <begin position="133"/>
        <end position="154"/>
    </location>
</feature>
<feature type="transmembrane region" description="Helical" evidence="6">
    <location>
        <begin position="203"/>
        <end position="226"/>
    </location>
</feature>
<dbReference type="EMBL" id="MU004680">
    <property type="protein sequence ID" value="KAF2647130.1"/>
    <property type="molecule type" value="Genomic_DNA"/>
</dbReference>
<feature type="transmembrane region" description="Helical" evidence="6">
    <location>
        <begin position="423"/>
        <end position="445"/>
    </location>
</feature>
<evidence type="ECO:0000256" key="2">
    <source>
        <dbReference type="ARBA" id="ARBA00010199"/>
    </source>
</evidence>
<keyword evidence="8" id="KW-1185">Reference proteome</keyword>
<feature type="transmembrane region" description="Helical" evidence="6">
    <location>
        <begin position="451"/>
        <end position="473"/>
    </location>
</feature>
<dbReference type="InterPro" id="IPR045069">
    <property type="entry name" value="MATE_euk"/>
</dbReference>
<feature type="transmembrane region" description="Helical" evidence="6">
    <location>
        <begin position="174"/>
        <end position="191"/>
    </location>
</feature>
<dbReference type="AlphaFoldDB" id="A0A6A6SHT8"/>
<dbReference type="GO" id="GO:1990961">
    <property type="term" value="P:xenobiotic detoxification by transmembrane export across the plasma membrane"/>
    <property type="evidence" value="ECO:0007669"/>
    <property type="project" value="InterPro"/>
</dbReference>
<reference evidence="7" key="1">
    <citation type="journal article" date="2020" name="Stud. Mycol.">
        <title>101 Dothideomycetes genomes: a test case for predicting lifestyles and emergence of pathogens.</title>
        <authorList>
            <person name="Haridas S."/>
            <person name="Albert R."/>
            <person name="Binder M."/>
            <person name="Bloem J."/>
            <person name="Labutti K."/>
            <person name="Salamov A."/>
            <person name="Andreopoulos B."/>
            <person name="Baker S."/>
            <person name="Barry K."/>
            <person name="Bills G."/>
            <person name="Bluhm B."/>
            <person name="Cannon C."/>
            <person name="Castanera R."/>
            <person name="Culley D."/>
            <person name="Daum C."/>
            <person name="Ezra D."/>
            <person name="Gonzalez J."/>
            <person name="Henrissat B."/>
            <person name="Kuo A."/>
            <person name="Liang C."/>
            <person name="Lipzen A."/>
            <person name="Lutzoni F."/>
            <person name="Magnuson J."/>
            <person name="Mondo S."/>
            <person name="Nolan M."/>
            <person name="Ohm R."/>
            <person name="Pangilinan J."/>
            <person name="Park H.-J."/>
            <person name="Ramirez L."/>
            <person name="Alfaro M."/>
            <person name="Sun H."/>
            <person name="Tritt A."/>
            <person name="Yoshinaga Y."/>
            <person name="Zwiers L.-H."/>
            <person name="Turgeon B."/>
            <person name="Goodwin S."/>
            <person name="Spatafora J."/>
            <person name="Crous P."/>
            <person name="Grigoriev I."/>
        </authorList>
    </citation>
    <scope>NUCLEOTIDE SEQUENCE</scope>
    <source>
        <strain evidence="7">CBS 122681</strain>
    </source>
</reference>
<keyword evidence="4 6" id="KW-1133">Transmembrane helix</keyword>
<dbReference type="GO" id="GO:0016020">
    <property type="term" value="C:membrane"/>
    <property type="evidence" value="ECO:0007669"/>
    <property type="project" value="UniProtKB-SubCell"/>
</dbReference>
<dbReference type="GO" id="GO:0042910">
    <property type="term" value="F:xenobiotic transmembrane transporter activity"/>
    <property type="evidence" value="ECO:0007669"/>
    <property type="project" value="InterPro"/>
</dbReference>
<protein>
    <submittedName>
        <fullName evidence="7">Putative multidrug resistance pump</fullName>
    </submittedName>
</protein>
<proteinExistence type="inferred from homology"/>
<keyword evidence="3 6" id="KW-0812">Transmembrane</keyword>
<dbReference type="NCBIfam" id="TIGR00797">
    <property type="entry name" value="matE"/>
    <property type="match status" value="1"/>
</dbReference>
<organism evidence="7 8">
    <name type="scientific">Lophiostoma macrostomum CBS 122681</name>
    <dbReference type="NCBI Taxonomy" id="1314788"/>
    <lineage>
        <taxon>Eukaryota</taxon>
        <taxon>Fungi</taxon>
        <taxon>Dikarya</taxon>
        <taxon>Ascomycota</taxon>
        <taxon>Pezizomycotina</taxon>
        <taxon>Dothideomycetes</taxon>
        <taxon>Pleosporomycetidae</taxon>
        <taxon>Pleosporales</taxon>
        <taxon>Lophiostomataceae</taxon>
        <taxon>Lophiostoma</taxon>
    </lineage>
</organism>
<evidence type="ECO:0000256" key="6">
    <source>
        <dbReference type="SAM" id="Phobius"/>
    </source>
</evidence>
<feature type="transmembrane region" description="Helical" evidence="6">
    <location>
        <begin position="274"/>
        <end position="293"/>
    </location>
</feature>
<evidence type="ECO:0000256" key="1">
    <source>
        <dbReference type="ARBA" id="ARBA00004141"/>
    </source>
</evidence>
<accession>A0A6A6SHT8</accession>
<evidence type="ECO:0000256" key="4">
    <source>
        <dbReference type="ARBA" id="ARBA00022989"/>
    </source>
</evidence>
<dbReference type="PANTHER" id="PTHR11206">
    <property type="entry name" value="MULTIDRUG RESISTANCE PROTEIN"/>
    <property type="match status" value="1"/>
</dbReference>
<feature type="transmembrane region" description="Helical" evidence="6">
    <location>
        <begin position="354"/>
        <end position="373"/>
    </location>
</feature>
<evidence type="ECO:0000313" key="8">
    <source>
        <dbReference type="Proteomes" id="UP000799324"/>
    </source>
</evidence>
<keyword evidence="5 6" id="KW-0472">Membrane</keyword>